<dbReference type="AlphaFoldDB" id="A0A2K2CNI5"/>
<dbReference type="RefSeq" id="XP_024318704.1">
    <property type="nucleotide sequence ID" value="XM_024462936.1"/>
</dbReference>
<feature type="region of interest" description="Disordered" evidence="1">
    <location>
        <begin position="128"/>
        <end position="156"/>
    </location>
</feature>
<dbReference type="Gramene" id="PNT63590">
    <property type="protein sequence ID" value="PNT63590"/>
    <property type="gene ID" value="BRADI_4g17880v3"/>
</dbReference>
<evidence type="ECO:0000256" key="1">
    <source>
        <dbReference type="SAM" id="MobiDB-lite"/>
    </source>
</evidence>
<evidence type="ECO:0000313" key="2">
    <source>
        <dbReference type="EMBL" id="PNT63590.1"/>
    </source>
</evidence>
<dbReference type="EnsemblPlants" id="PNT63590">
    <property type="protein sequence ID" value="PNT63590"/>
    <property type="gene ID" value="BRADI_4g17880v3"/>
</dbReference>
<protein>
    <submittedName>
        <fullName evidence="2 3">Uncharacterized protein</fullName>
    </submittedName>
</protein>
<organism evidence="2">
    <name type="scientific">Brachypodium distachyon</name>
    <name type="common">Purple false brome</name>
    <name type="synonym">Trachynia distachya</name>
    <dbReference type="NCBI Taxonomy" id="15368"/>
    <lineage>
        <taxon>Eukaryota</taxon>
        <taxon>Viridiplantae</taxon>
        <taxon>Streptophyta</taxon>
        <taxon>Embryophyta</taxon>
        <taxon>Tracheophyta</taxon>
        <taxon>Spermatophyta</taxon>
        <taxon>Magnoliopsida</taxon>
        <taxon>Liliopsida</taxon>
        <taxon>Poales</taxon>
        <taxon>Poaceae</taxon>
        <taxon>BOP clade</taxon>
        <taxon>Pooideae</taxon>
        <taxon>Stipodae</taxon>
        <taxon>Brachypodieae</taxon>
        <taxon>Brachypodium</taxon>
    </lineage>
</organism>
<dbReference type="EMBL" id="CM000883">
    <property type="protein sequence ID" value="PNT63590.1"/>
    <property type="molecule type" value="Genomic_DNA"/>
</dbReference>
<evidence type="ECO:0000313" key="4">
    <source>
        <dbReference type="Proteomes" id="UP000008810"/>
    </source>
</evidence>
<name>A0A2K2CNI5_BRADI</name>
<reference evidence="3" key="3">
    <citation type="submission" date="2018-08" db="UniProtKB">
        <authorList>
            <consortium name="EnsemblPlants"/>
        </authorList>
    </citation>
    <scope>IDENTIFICATION</scope>
    <source>
        <strain evidence="3">cv. Bd21</strain>
    </source>
</reference>
<dbReference type="GeneID" id="112272362"/>
<accession>A0A2K2CNI5</accession>
<gene>
    <name evidence="3" type="primary">LOC112272362</name>
    <name evidence="2" type="ORF">BRADI_4g17880v3</name>
</gene>
<dbReference type="Proteomes" id="UP000008810">
    <property type="component" value="Chromosome 4"/>
</dbReference>
<reference evidence="2" key="2">
    <citation type="submission" date="2017-06" db="EMBL/GenBank/DDBJ databases">
        <title>WGS assembly of Brachypodium distachyon.</title>
        <authorList>
            <consortium name="The International Brachypodium Initiative"/>
            <person name="Lucas S."/>
            <person name="Harmon-Smith M."/>
            <person name="Lail K."/>
            <person name="Tice H."/>
            <person name="Grimwood J."/>
            <person name="Bruce D."/>
            <person name="Barry K."/>
            <person name="Shu S."/>
            <person name="Lindquist E."/>
            <person name="Wang M."/>
            <person name="Pitluck S."/>
            <person name="Vogel J.P."/>
            <person name="Garvin D.F."/>
            <person name="Mockler T.C."/>
            <person name="Schmutz J."/>
            <person name="Rokhsar D."/>
            <person name="Bevan M.W."/>
        </authorList>
    </citation>
    <scope>NUCLEOTIDE SEQUENCE</scope>
    <source>
        <strain evidence="2">Bd21</strain>
    </source>
</reference>
<keyword evidence="4" id="KW-1185">Reference proteome</keyword>
<dbReference type="ExpressionAtlas" id="A0A2K2CNI5">
    <property type="expression patterns" value="baseline"/>
</dbReference>
<evidence type="ECO:0000313" key="3">
    <source>
        <dbReference type="EnsemblPlants" id="PNT63590"/>
    </source>
</evidence>
<reference evidence="2 3" key="1">
    <citation type="journal article" date="2010" name="Nature">
        <title>Genome sequencing and analysis of the model grass Brachypodium distachyon.</title>
        <authorList>
            <consortium name="International Brachypodium Initiative"/>
        </authorList>
    </citation>
    <scope>NUCLEOTIDE SEQUENCE [LARGE SCALE GENOMIC DNA]</scope>
    <source>
        <strain evidence="2">Bd21</strain>
        <strain evidence="3">cv. Bd21</strain>
    </source>
</reference>
<proteinExistence type="predicted"/>
<sequence>MRSNSSAGSDVFLPAGGESVIIEVPLVRNSLFLPALPDPVVATKLPAEDGSGHSSLISSVVNSSFLPNLFCDAKQLWSPSCPPISLIISNFKRNAQHMDYFIPARRVVRKLCFETVAPPFGVVGPSPSLSIEDVQPETPKKRDRKPKLTPAVSSDLHRNPRSNIYKGFKVDLLSGSKKKSSEVKGKVIIDMSESSSNIPALISVEELQKIGKTFYAIPDEEITTDKLEADGQLD</sequence>